<dbReference type="Proteomes" id="UP000192756">
    <property type="component" value="Unassembled WGS sequence"/>
</dbReference>
<dbReference type="Pfam" id="PF03083">
    <property type="entry name" value="MtN3_slv"/>
    <property type="match status" value="1"/>
</dbReference>
<protein>
    <submittedName>
        <fullName evidence="2">MtN3 and saliva related transmembrane protein</fullName>
    </submittedName>
</protein>
<evidence type="ECO:0000256" key="1">
    <source>
        <dbReference type="SAM" id="Phobius"/>
    </source>
</evidence>
<dbReference type="STRING" id="151894.SAMN04488524_3122"/>
<dbReference type="NCBIfam" id="NF037968">
    <property type="entry name" value="SemiSWEET_2"/>
    <property type="match status" value="1"/>
</dbReference>
<dbReference type="EMBL" id="FWXT01000002">
    <property type="protein sequence ID" value="SMC87631.1"/>
    <property type="molecule type" value="Genomic_DNA"/>
</dbReference>
<feature type="transmembrane region" description="Helical" evidence="1">
    <location>
        <begin position="36"/>
        <end position="54"/>
    </location>
</feature>
<reference evidence="3" key="1">
    <citation type="submission" date="2017-04" db="EMBL/GenBank/DDBJ databases">
        <authorList>
            <person name="Varghese N."/>
            <person name="Submissions S."/>
        </authorList>
    </citation>
    <scope>NUCLEOTIDE SEQUENCE [LARGE SCALE GENOMIC DNA]</scope>
    <source>
        <strain evidence="3">DSM 12126</strain>
    </source>
</reference>
<feature type="transmembrane region" description="Helical" evidence="1">
    <location>
        <begin position="60"/>
        <end position="79"/>
    </location>
</feature>
<dbReference type="InterPro" id="IPR004316">
    <property type="entry name" value="SWEET_rpt"/>
</dbReference>
<dbReference type="AlphaFoldDB" id="A0A1W2CQZ6"/>
<keyword evidence="1 2" id="KW-0812">Transmembrane</keyword>
<name>A0A1W2CQZ6_9SPHI</name>
<dbReference type="Gene3D" id="1.20.1280.290">
    <property type="match status" value="1"/>
</dbReference>
<dbReference type="OrthoDB" id="122062at2"/>
<dbReference type="GO" id="GO:0016020">
    <property type="term" value="C:membrane"/>
    <property type="evidence" value="ECO:0007669"/>
    <property type="project" value="InterPro"/>
</dbReference>
<evidence type="ECO:0000313" key="2">
    <source>
        <dbReference type="EMBL" id="SMC87631.1"/>
    </source>
</evidence>
<dbReference type="RefSeq" id="WP_084239937.1">
    <property type="nucleotide sequence ID" value="NZ_FWXT01000002.1"/>
</dbReference>
<keyword evidence="1" id="KW-0472">Membrane</keyword>
<proteinExistence type="predicted"/>
<dbReference type="InterPro" id="IPR047662">
    <property type="entry name" value="SemiSWEET"/>
</dbReference>
<gene>
    <name evidence="2" type="ORF">SAMN04488524_3122</name>
</gene>
<accession>A0A1W2CQZ6</accession>
<keyword evidence="3" id="KW-1185">Reference proteome</keyword>
<sequence length="90" mass="10086">MESIQILGLVAGICTSSSVIPQLVKTIKEKKASDVSWIMFIVLILGNALWIYYGGSKSDIPIISTNIFSLLLNTAMLFCKWKYRKKTNKT</sequence>
<dbReference type="GO" id="GO:0051119">
    <property type="term" value="F:sugar transmembrane transporter activity"/>
    <property type="evidence" value="ECO:0007669"/>
    <property type="project" value="InterPro"/>
</dbReference>
<keyword evidence="1" id="KW-1133">Transmembrane helix</keyword>
<evidence type="ECO:0000313" key="3">
    <source>
        <dbReference type="Proteomes" id="UP000192756"/>
    </source>
</evidence>
<organism evidence="2 3">
    <name type="scientific">Pedobacter africanus</name>
    <dbReference type="NCBI Taxonomy" id="151894"/>
    <lineage>
        <taxon>Bacteria</taxon>
        <taxon>Pseudomonadati</taxon>
        <taxon>Bacteroidota</taxon>
        <taxon>Sphingobacteriia</taxon>
        <taxon>Sphingobacteriales</taxon>
        <taxon>Sphingobacteriaceae</taxon>
        <taxon>Pedobacter</taxon>
    </lineage>
</organism>